<protein>
    <submittedName>
        <fullName evidence="1">Uncharacterized protein</fullName>
    </submittedName>
</protein>
<accession>X6LBS3</accession>
<name>X6LBS3_RETFI</name>
<proteinExistence type="predicted"/>
<dbReference type="EMBL" id="ASPP01045726">
    <property type="protein sequence ID" value="ETN98810.1"/>
    <property type="molecule type" value="Genomic_DNA"/>
</dbReference>
<comment type="caution">
    <text evidence="1">The sequence shown here is derived from an EMBL/GenBank/DDBJ whole genome shotgun (WGS) entry which is preliminary data.</text>
</comment>
<evidence type="ECO:0000313" key="1">
    <source>
        <dbReference type="EMBL" id="ETN98810.1"/>
    </source>
</evidence>
<reference evidence="1 2" key="1">
    <citation type="journal article" date="2013" name="Curr. Biol.">
        <title>The Genome of the Foraminiferan Reticulomyxa filosa.</title>
        <authorList>
            <person name="Glockner G."/>
            <person name="Hulsmann N."/>
            <person name="Schleicher M."/>
            <person name="Noegel A.A."/>
            <person name="Eichinger L."/>
            <person name="Gallinger C."/>
            <person name="Pawlowski J."/>
            <person name="Sierra R."/>
            <person name="Euteneuer U."/>
            <person name="Pillet L."/>
            <person name="Moustafa A."/>
            <person name="Platzer M."/>
            <person name="Groth M."/>
            <person name="Szafranski K."/>
            <person name="Schliwa M."/>
        </authorList>
    </citation>
    <scope>NUCLEOTIDE SEQUENCE [LARGE SCALE GENOMIC DNA]</scope>
</reference>
<keyword evidence="2" id="KW-1185">Reference proteome</keyword>
<gene>
    <name evidence="1" type="ORF">RFI_38676</name>
</gene>
<organism evidence="1 2">
    <name type="scientific">Reticulomyxa filosa</name>
    <dbReference type="NCBI Taxonomy" id="46433"/>
    <lineage>
        <taxon>Eukaryota</taxon>
        <taxon>Sar</taxon>
        <taxon>Rhizaria</taxon>
        <taxon>Retaria</taxon>
        <taxon>Foraminifera</taxon>
        <taxon>Monothalamids</taxon>
        <taxon>Reticulomyxidae</taxon>
        <taxon>Reticulomyxa</taxon>
    </lineage>
</organism>
<dbReference type="Proteomes" id="UP000023152">
    <property type="component" value="Unassembled WGS sequence"/>
</dbReference>
<evidence type="ECO:0000313" key="2">
    <source>
        <dbReference type="Proteomes" id="UP000023152"/>
    </source>
</evidence>
<dbReference type="AlphaFoldDB" id="X6LBS3"/>
<sequence>MKKQMHSTAALPSEQANSNKFCQNVKELMFMERNASERIAPSNLDNEKRNKQLVENTNVKTLAQIFKVSTRLTQKLSLQAEVKCDSPGKAPLTRTLIDCKKQELTYQWRHGQVLKNQDIVRFWDIRSNKNQLYVIKGDEDSGIICVKFSQLKRTRKRESNDDICCGINLCYGSYSDLIRFADSKHIVG</sequence>